<keyword evidence="3 7" id="KW-1133">Transmembrane helix</keyword>
<feature type="transmembrane region" description="Helical" evidence="7">
    <location>
        <begin position="79"/>
        <end position="102"/>
    </location>
</feature>
<protein>
    <recommendedName>
        <fullName evidence="8">Rhodopsin domain-containing protein</fullName>
    </recommendedName>
</protein>
<feature type="transmembrane region" description="Helical" evidence="7">
    <location>
        <begin position="156"/>
        <end position="184"/>
    </location>
</feature>
<comment type="caution">
    <text evidence="9">The sequence shown here is derived from an EMBL/GenBank/DDBJ whole genome shotgun (WGS) entry which is preliminary data.</text>
</comment>
<reference evidence="9" key="2">
    <citation type="submission" date="2023-06" db="EMBL/GenBank/DDBJ databases">
        <authorList>
            <consortium name="Lawrence Berkeley National Laboratory"/>
            <person name="Mondo S.J."/>
            <person name="Hensen N."/>
            <person name="Bonometti L."/>
            <person name="Westerberg I."/>
            <person name="Brannstrom I.O."/>
            <person name="Guillou S."/>
            <person name="Cros-Aarteil S."/>
            <person name="Calhoun S."/>
            <person name="Haridas S."/>
            <person name="Kuo A."/>
            <person name="Pangilinan J."/>
            <person name="Riley R."/>
            <person name="Labutti K."/>
            <person name="Andreopoulos B."/>
            <person name="Lipzen A."/>
            <person name="Chen C."/>
            <person name="Yanf M."/>
            <person name="Daum C."/>
            <person name="Ng V."/>
            <person name="Clum A."/>
            <person name="Steindorff A."/>
            <person name="Ohm R."/>
            <person name="Martin F."/>
            <person name="Silar P."/>
            <person name="Natvig D."/>
            <person name="Lalanne C."/>
            <person name="Gautier V."/>
            <person name="Ament-Velasquez S.L."/>
            <person name="Kruys A."/>
            <person name="Hutchinson M.I."/>
            <person name="Powell A.J."/>
            <person name="Barry K."/>
            <person name="Miller A.N."/>
            <person name="Grigoriev I.V."/>
            <person name="Debuchy R."/>
            <person name="Gladieux P."/>
            <person name="Thoren M.H."/>
            <person name="Johannesson H."/>
        </authorList>
    </citation>
    <scope>NUCLEOTIDE SEQUENCE</scope>
    <source>
        <strain evidence="9">PSN324</strain>
    </source>
</reference>
<evidence type="ECO:0000256" key="4">
    <source>
        <dbReference type="ARBA" id="ARBA00023136"/>
    </source>
</evidence>
<evidence type="ECO:0000256" key="1">
    <source>
        <dbReference type="ARBA" id="ARBA00004141"/>
    </source>
</evidence>
<keyword evidence="4 7" id="KW-0472">Membrane</keyword>
<evidence type="ECO:0000256" key="6">
    <source>
        <dbReference type="SAM" id="MobiDB-lite"/>
    </source>
</evidence>
<dbReference type="Proteomes" id="UP001321749">
    <property type="component" value="Unassembled WGS sequence"/>
</dbReference>
<organism evidence="9 10">
    <name type="scientific">Cladorrhinum samala</name>
    <dbReference type="NCBI Taxonomy" id="585594"/>
    <lineage>
        <taxon>Eukaryota</taxon>
        <taxon>Fungi</taxon>
        <taxon>Dikarya</taxon>
        <taxon>Ascomycota</taxon>
        <taxon>Pezizomycotina</taxon>
        <taxon>Sordariomycetes</taxon>
        <taxon>Sordariomycetidae</taxon>
        <taxon>Sordariales</taxon>
        <taxon>Podosporaceae</taxon>
        <taxon>Cladorrhinum</taxon>
    </lineage>
</organism>
<feature type="transmembrane region" description="Helical" evidence="7">
    <location>
        <begin position="122"/>
        <end position="144"/>
    </location>
</feature>
<proteinExistence type="inferred from homology"/>
<name>A0AAV9HDU8_9PEZI</name>
<dbReference type="PANTHER" id="PTHR33048:SF47">
    <property type="entry name" value="INTEGRAL MEMBRANE PROTEIN-RELATED"/>
    <property type="match status" value="1"/>
</dbReference>
<dbReference type="EMBL" id="MU865071">
    <property type="protein sequence ID" value="KAK4458384.1"/>
    <property type="molecule type" value="Genomic_DNA"/>
</dbReference>
<keyword evidence="10" id="KW-1185">Reference proteome</keyword>
<dbReference type="PANTHER" id="PTHR33048">
    <property type="entry name" value="PTH11-LIKE INTEGRAL MEMBRANE PROTEIN (AFU_ORTHOLOGUE AFUA_5G11245)"/>
    <property type="match status" value="1"/>
</dbReference>
<keyword evidence="2 7" id="KW-0812">Transmembrane</keyword>
<dbReference type="InterPro" id="IPR052337">
    <property type="entry name" value="SAT4-like"/>
</dbReference>
<feature type="region of interest" description="Disordered" evidence="6">
    <location>
        <begin position="384"/>
        <end position="414"/>
    </location>
</feature>
<dbReference type="InterPro" id="IPR049326">
    <property type="entry name" value="Rhodopsin_dom_fungi"/>
</dbReference>
<sequence>MDQSNTSGGSGSASGPPAGFDGPIIPSMIPAPPTDAANSLAHSFTAVSITLNVVSFLLIGARVWTRSFPVFHMGWEDYVIIAAWALVLSNSILLMLTVPYAFGADPAAITLADVIYSNKLAILSQPIWAWSMAAIKVSVAGMLLRLERRKGIRQFLWGMIVVQIAVCIYSTVAALIQCIPLNAAWDLLGQVEGAKCWTKQAIRVNSICVSSFNIITDMILALMPVTFLRKVQIPLRERVIIAILMGLGIFASAASIVKANFAANFGKGPDPNLEGISVGTWSVVEEQVAFIAACIPCLRKPFQQVLQHFGLVTSRGGSTAKKSNPSGYGRMEGHSKGFSQSNGAIKMKSLNSSHGGQSEEDILAEARNKEAGVNVTETEIWRTTEVRVDLEQGQQGRQGRLGMGRDQWSPDREC</sequence>
<accession>A0AAV9HDU8</accession>
<evidence type="ECO:0000313" key="10">
    <source>
        <dbReference type="Proteomes" id="UP001321749"/>
    </source>
</evidence>
<feature type="transmembrane region" description="Helical" evidence="7">
    <location>
        <begin position="239"/>
        <end position="257"/>
    </location>
</feature>
<feature type="domain" description="Rhodopsin" evidence="8">
    <location>
        <begin position="61"/>
        <end position="303"/>
    </location>
</feature>
<comment type="similarity">
    <text evidence="5">Belongs to the SAT4 family.</text>
</comment>
<dbReference type="AlphaFoldDB" id="A0AAV9HDU8"/>
<evidence type="ECO:0000256" key="5">
    <source>
        <dbReference type="ARBA" id="ARBA00038359"/>
    </source>
</evidence>
<gene>
    <name evidence="9" type="ORF">QBC42DRAFT_276846</name>
</gene>
<feature type="compositionally biased region" description="Low complexity" evidence="6">
    <location>
        <begin position="392"/>
        <end position="407"/>
    </location>
</feature>
<evidence type="ECO:0000256" key="3">
    <source>
        <dbReference type="ARBA" id="ARBA00022989"/>
    </source>
</evidence>
<feature type="transmembrane region" description="Helical" evidence="7">
    <location>
        <begin position="204"/>
        <end position="227"/>
    </location>
</feature>
<evidence type="ECO:0000313" key="9">
    <source>
        <dbReference type="EMBL" id="KAK4458384.1"/>
    </source>
</evidence>
<dbReference type="Pfam" id="PF20684">
    <property type="entry name" value="Fung_rhodopsin"/>
    <property type="match status" value="1"/>
</dbReference>
<reference evidence="9" key="1">
    <citation type="journal article" date="2023" name="Mol. Phylogenet. Evol.">
        <title>Genome-scale phylogeny and comparative genomics of the fungal order Sordariales.</title>
        <authorList>
            <person name="Hensen N."/>
            <person name="Bonometti L."/>
            <person name="Westerberg I."/>
            <person name="Brannstrom I.O."/>
            <person name="Guillou S."/>
            <person name="Cros-Aarteil S."/>
            <person name="Calhoun S."/>
            <person name="Haridas S."/>
            <person name="Kuo A."/>
            <person name="Mondo S."/>
            <person name="Pangilinan J."/>
            <person name="Riley R."/>
            <person name="LaButti K."/>
            <person name="Andreopoulos B."/>
            <person name="Lipzen A."/>
            <person name="Chen C."/>
            <person name="Yan M."/>
            <person name="Daum C."/>
            <person name="Ng V."/>
            <person name="Clum A."/>
            <person name="Steindorff A."/>
            <person name="Ohm R.A."/>
            <person name="Martin F."/>
            <person name="Silar P."/>
            <person name="Natvig D.O."/>
            <person name="Lalanne C."/>
            <person name="Gautier V."/>
            <person name="Ament-Velasquez S.L."/>
            <person name="Kruys A."/>
            <person name="Hutchinson M.I."/>
            <person name="Powell A.J."/>
            <person name="Barry K."/>
            <person name="Miller A.N."/>
            <person name="Grigoriev I.V."/>
            <person name="Debuchy R."/>
            <person name="Gladieux P."/>
            <person name="Hiltunen Thoren M."/>
            <person name="Johannesson H."/>
        </authorList>
    </citation>
    <scope>NUCLEOTIDE SEQUENCE</scope>
    <source>
        <strain evidence="9">PSN324</strain>
    </source>
</reference>
<dbReference type="GO" id="GO:0016020">
    <property type="term" value="C:membrane"/>
    <property type="evidence" value="ECO:0007669"/>
    <property type="project" value="UniProtKB-SubCell"/>
</dbReference>
<evidence type="ECO:0000256" key="2">
    <source>
        <dbReference type="ARBA" id="ARBA00022692"/>
    </source>
</evidence>
<evidence type="ECO:0000256" key="7">
    <source>
        <dbReference type="SAM" id="Phobius"/>
    </source>
</evidence>
<comment type="subcellular location">
    <subcellularLocation>
        <location evidence="1">Membrane</location>
        <topology evidence="1">Multi-pass membrane protein</topology>
    </subcellularLocation>
</comment>
<feature type="transmembrane region" description="Helical" evidence="7">
    <location>
        <begin position="40"/>
        <end position="59"/>
    </location>
</feature>
<evidence type="ECO:0000259" key="8">
    <source>
        <dbReference type="Pfam" id="PF20684"/>
    </source>
</evidence>